<organism evidence="3 4">
    <name type="scientific">Bambusicola thoracicus</name>
    <name type="common">Chinese bamboo-partridge</name>
    <name type="synonym">Perdix thoracica</name>
    <dbReference type="NCBI Taxonomy" id="9083"/>
    <lineage>
        <taxon>Eukaryota</taxon>
        <taxon>Metazoa</taxon>
        <taxon>Chordata</taxon>
        <taxon>Craniata</taxon>
        <taxon>Vertebrata</taxon>
        <taxon>Euteleostomi</taxon>
        <taxon>Archelosauria</taxon>
        <taxon>Archosauria</taxon>
        <taxon>Dinosauria</taxon>
        <taxon>Saurischia</taxon>
        <taxon>Theropoda</taxon>
        <taxon>Coelurosauria</taxon>
        <taxon>Aves</taxon>
        <taxon>Neognathae</taxon>
        <taxon>Galloanserae</taxon>
        <taxon>Galliformes</taxon>
        <taxon>Phasianidae</taxon>
        <taxon>Perdicinae</taxon>
        <taxon>Bambusicola</taxon>
    </lineage>
</organism>
<keyword evidence="2" id="KW-0732">Signal</keyword>
<keyword evidence="4" id="KW-1185">Reference proteome</keyword>
<dbReference type="EMBL" id="PPHD01103945">
    <property type="protein sequence ID" value="POI19331.1"/>
    <property type="molecule type" value="Genomic_DNA"/>
</dbReference>
<evidence type="ECO:0000256" key="1">
    <source>
        <dbReference type="SAM" id="MobiDB-lite"/>
    </source>
</evidence>
<comment type="caution">
    <text evidence="3">The sequence shown here is derived from an EMBL/GenBank/DDBJ whole genome shotgun (WGS) entry which is preliminary data.</text>
</comment>
<accession>A0A2P4S5E1</accession>
<dbReference type="OrthoDB" id="4473401at2759"/>
<evidence type="ECO:0000256" key="2">
    <source>
        <dbReference type="SAM" id="SignalP"/>
    </source>
</evidence>
<feature type="chain" id="PRO_5015160394" description="WAP domain-containing protein" evidence="2">
    <location>
        <begin position="22"/>
        <end position="159"/>
    </location>
</feature>
<dbReference type="Proteomes" id="UP000237246">
    <property type="component" value="Unassembled WGS sequence"/>
</dbReference>
<evidence type="ECO:0000313" key="3">
    <source>
        <dbReference type="EMBL" id="POI19331.1"/>
    </source>
</evidence>
<protein>
    <recommendedName>
        <fullName evidence="5">WAP domain-containing protein</fullName>
    </recommendedName>
</protein>
<dbReference type="AlphaFoldDB" id="A0A2P4S5E1"/>
<evidence type="ECO:0000313" key="4">
    <source>
        <dbReference type="Proteomes" id="UP000237246"/>
    </source>
</evidence>
<feature type="region of interest" description="Disordered" evidence="1">
    <location>
        <begin position="27"/>
        <end position="54"/>
    </location>
</feature>
<sequence>MEPCRLLLLLLLLAPCGRGWALSGHAPAEETTRTDGPSVRPDRTRMGMGRDCWGPDPLSPPAKEDFNPRTDTDRTANCVNKCRDDGNCRSRGKCYGIVCPFQCLQLVRAILDTHAQKKVPHTIGCCNSTCSSDTDCPNHLRCCQSMRRIPGVSISLALT</sequence>
<feature type="signal peptide" evidence="2">
    <location>
        <begin position="1"/>
        <end position="21"/>
    </location>
</feature>
<name>A0A2P4S5E1_BAMTH</name>
<gene>
    <name evidence="3" type="ORF">CIB84_016924</name>
</gene>
<reference evidence="3 4" key="1">
    <citation type="submission" date="2018-01" db="EMBL/GenBank/DDBJ databases">
        <title>Comparison of the Chinese Bamboo Partridge and Red Junglefowl genome sequences highlights the importance of demography in genome evolution.</title>
        <authorList>
            <person name="Tiley G.P."/>
            <person name="Kimball R.T."/>
            <person name="Braun E.L."/>
            <person name="Burleigh J.G."/>
        </authorList>
    </citation>
    <scope>NUCLEOTIDE SEQUENCE [LARGE SCALE GENOMIC DNA]</scope>
    <source>
        <strain evidence="3">RTK389</strain>
        <tissue evidence="3">Blood</tissue>
    </source>
</reference>
<feature type="non-terminal residue" evidence="3">
    <location>
        <position position="159"/>
    </location>
</feature>
<proteinExistence type="predicted"/>
<evidence type="ECO:0008006" key="5">
    <source>
        <dbReference type="Google" id="ProtNLM"/>
    </source>
</evidence>